<dbReference type="EMBL" id="BAABGA010000050">
    <property type="protein sequence ID" value="GAA4460425.1"/>
    <property type="molecule type" value="Genomic_DNA"/>
</dbReference>
<proteinExistence type="predicted"/>
<organism evidence="1 2">
    <name type="scientific">Novipirellula rosea</name>
    <dbReference type="NCBI Taxonomy" id="1031540"/>
    <lineage>
        <taxon>Bacteria</taxon>
        <taxon>Pseudomonadati</taxon>
        <taxon>Planctomycetota</taxon>
        <taxon>Planctomycetia</taxon>
        <taxon>Pirellulales</taxon>
        <taxon>Pirellulaceae</taxon>
        <taxon>Novipirellula</taxon>
    </lineage>
</organism>
<comment type="caution">
    <text evidence="1">The sequence shown here is derived from an EMBL/GenBank/DDBJ whole genome shotgun (WGS) entry which is preliminary data.</text>
</comment>
<evidence type="ECO:0000313" key="1">
    <source>
        <dbReference type="EMBL" id="GAA4460425.1"/>
    </source>
</evidence>
<keyword evidence="2" id="KW-1185">Reference proteome</keyword>
<accession>A0ABP8N5L3</accession>
<evidence type="ECO:0000313" key="2">
    <source>
        <dbReference type="Proteomes" id="UP001500840"/>
    </source>
</evidence>
<sequence>MESKFAASKFQFGGTLANVMPLQGWPARAGADGGGVSFFGMATAVGESERFAIDGGILQ</sequence>
<protein>
    <submittedName>
        <fullName evidence="1">Uncharacterized protein</fullName>
    </submittedName>
</protein>
<reference evidence="2" key="1">
    <citation type="journal article" date="2019" name="Int. J. Syst. Evol. Microbiol.">
        <title>The Global Catalogue of Microorganisms (GCM) 10K type strain sequencing project: providing services to taxonomists for standard genome sequencing and annotation.</title>
        <authorList>
            <consortium name="The Broad Institute Genomics Platform"/>
            <consortium name="The Broad Institute Genome Sequencing Center for Infectious Disease"/>
            <person name="Wu L."/>
            <person name="Ma J."/>
        </authorList>
    </citation>
    <scope>NUCLEOTIDE SEQUENCE [LARGE SCALE GENOMIC DNA]</scope>
    <source>
        <strain evidence="2">JCM 17759</strain>
    </source>
</reference>
<gene>
    <name evidence="1" type="ORF">GCM10023156_41380</name>
</gene>
<dbReference type="Proteomes" id="UP001500840">
    <property type="component" value="Unassembled WGS sequence"/>
</dbReference>
<name>A0ABP8N5L3_9BACT</name>